<dbReference type="SUPFAM" id="SSF158997">
    <property type="entry name" value="Trm112p-like"/>
    <property type="match status" value="1"/>
</dbReference>
<name>A0A0N4V9G1_ENTVE</name>
<evidence type="ECO:0000313" key="6">
    <source>
        <dbReference type="WBParaSite" id="EVEC_0000707401-mRNA-1"/>
    </source>
</evidence>
<dbReference type="AlphaFoldDB" id="A0A0N4V9G1"/>
<dbReference type="WBParaSite" id="EVEC_0000707401-mRNA-1">
    <property type="protein sequence ID" value="EVEC_0000707401-mRNA-1"/>
    <property type="gene ID" value="EVEC_0000707401"/>
</dbReference>
<evidence type="ECO:0000256" key="3">
    <source>
        <dbReference type="ARBA" id="ARBA00030516"/>
    </source>
</evidence>
<dbReference type="CDD" id="cd21089">
    <property type="entry name" value="Trm112-like"/>
    <property type="match status" value="1"/>
</dbReference>
<evidence type="ECO:0000313" key="4">
    <source>
        <dbReference type="EMBL" id="VDD91844.1"/>
    </source>
</evidence>
<evidence type="ECO:0000256" key="1">
    <source>
        <dbReference type="ARBA" id="ARBA00007980"/>
    </source>
</evidence>
<gene>
    <name evidence="4" type="ORF">EVEC_LOCUS6595</name>
</gene>
<dbReference type="STRING" id="51028.A0A0N4V9G1"/>
<keyword evidence="5" id="KW-1185">Reference proteome</keyword>
<evidence type="ECO:0000313" key="5">
    <source>
        <dbReference type="Proteomes" id="UP000274131"/>
    </source>
</evidence>
<reference evidence="4 5" key="2">
    <citation type="submission" date="2018-10" db="EMBL/GenBank/DDBJ databases">
        <authorList>
            <consortium name="Pathogen Informatics"/>
        </authorList>
    </citation>
    <scope>NUCLEOTIDE SEQUENCE [LARGE SCALE GENOMIC DNA]</scope>
</reference>
<dbReference type="OrthoDB" id="2187549at2759"/>
<accession>A0A0N4V9G1</accession>
<dbReference type="GO" id="GO:0046982">
    <property type="term" value="F:protein heterodimerization activity"/>
    <property type="evidence" value="ECO:0007669"/>
    <property type="project" value="InterPro"/>
</dbReference>
<dbReference type="InterPro" id="IPR039127">
    <property type="entry name" value="Trm112"/>
</dbReference>
<dbReference type="EMBL" id="UXUI01008575">
    <property type="protein sequence ID" value="VDD91844.1"/>
    <property type="molecule type" value="Genomic_DNA"/>
</dbReference>
<comment type="similarity">
    <text evidence="1">Belongs to the TRM112 family.</text>
</comment>
<dbReference type="InterPro" id="IPR005651">
    <property type="entry name" value="Trm112-like"/>
</dbReference>
<dbReference type="PANTHER" id="PTHR12773:SF0">
    <property type="entry name" value="MULTIFUNCTIONAL METHYLTRANSFERASE SUBUNIT TRM112-LIKE PROTEIN"/>
    <property type="match status" value="1"/>
</dbReference>
<dbReference type="GO" id="GO:0070476">
    <property type="term" value="P:rRNA (guanine-N7)-methylation"/>
    <property type="evidence" value="ECO:0007669"/>
    <property type="project" value="TreeGrafter"/>
</dbReference>
<evidence type="ECO:0000256" key="2">
    <source>
        <dbReference type="ARBA" id="ARBA00019989"/>
    </source>
</evidence>
<dbReference type="Pfam" id="PF03966">
    <property type="entry name" value="Trm112p"/>
    <property type="match status" value="1"/>
</dbReference>
<dbReference type="Gene3D" id="2.20.25.10">
    <property type="match status" value="1"/>
</dbReference>
<reference evidence="6" key="1">
    <citation type="submission" date="2017-02" db="UniProtKB">
        <authorList>
            <consortium name="WormBaseParasite"/>
        </authorList>
    </citation>
    <scope>IDENTIFICATION</scope>
</reference>
<sequence>MKLMTHNFLSSKFLKGVVNGYPLLLSATKTEVRIKEFDYNEQFVKKIVPRLDYGVLRLAAESVGEAEGLPPQINDGWENDEEFLRKLHRILVSVEVVEGELKCPESGRVFPIREGIPNMLVNENELE</sequence>
<proteinExistence type="inferred from homology"/>
<organism evidence="6">
    <name type="scientific">Enterobius vermicularis</name>
    <name type="common">Human pinworm</name>
    <dbReference type="NCBI Taxonomy" id="51028"/>
    <lineage>
        <taxon>Eukaryota</taxon>
        <taxon>Metazoa</taxon>
        <taxon>Ecdysozoa</taxon>
        <taxon>Nematoda</taxon>
        <taxon>Chromadorea</taxon>
        <taxon>Rhabditida</taxon>
        <taxon>Spirurina</taxon>
        <taxon>Oxyuridomorpha</taxon>
        <taxon>Oxyuroidea</taxon>
        <taxon>Oxyuridae</taxon>
        <taxon>Enterobius</taxon>
    </lineage>
</organism>
<dbReference type="GO" id="GO:0030488">
    <property type="term" value="P:tRNA methylation"/>
    <property type="evidence" value="ECO:0007669"/>
    <property type="project" value="TreeGrafter"/>
</dbReference>
<protein>
    <recommendedName>
        <fullName evidence="2">Multifunctional methyltransferase subunit TRM112-like protein</fullName>
    </recommendedName>
    <alternativeName>
        <fullName evidence="3">tRNA methyltransferase 112 homolog</fullName>
    </alternativeName>
</protein>
<dbReference type="Proteomes" id="UP000274131">
    <property type="component" value="Unassembled WGS sequence"/>
</dbReference>
<dbReference type="PANTHER" id="PTHR12773">
    <property type="entry name" value="UPF0315 PROTEIN-RELATED"/>
    <property type="match status" value="1"/>
</dbReference>